<protein>
    <submittedName>
        <fullName evidence="2">Uncharacterized protein</fullName>
    </submittedName>
</protein>
<name>A0A9P4QWF3_9PLEO</name>
<reference evidence="2" key="1">
    <citation type="journal article" date="2020" name="Stud. Mycol.">
        <title>101 Dothideomycetes genomes: a test case for predicting lifestyles and emergence of pathogens.</title>
        <authorList>
            <person name="Haridas S."/>
            <person name="Albert R."/>
            <person name="Binder M."/>
            <person name="Bloem J."/>
            <person name="Labutti K."/>
            <person name="Salamov A."/>
            <person name="Andreopoulos B."/>
            <person name="Baker S."/>
            <person name="Barry K."/>
            <person name="Bills G."/>
            <person name="Bluhm B."/>
            <person name="Cannon C."/>
            <person name="Castanera R."/>
            <person name="Culley D."/>
            <person name="Daum C."/>
            <person name="Ezra D."/>
            <person name="Gonzalez J."/>
            <person name="Henrissat B."/>
            <person name="Kuo A."/>
            <person name="Liang C."/>
            <person name="Lipzen A."/>
            <person name="Lutzoni F."/>
            <person name="Magnuson J."/>
            <person name="Mondo S."/>
            <person name="Nolan M."/>
            <person name="Ohm R."/>
            <person name="Pangilinan J."/>
            <person name="Park H.-J."/>
            <person name="Ramirez L."/>
            <person name="Alfaro M."/>
            <person name="Sun H."/>
            <person name="Tritt A."/>
            <person name="Yoshinaga Y."/>
            <person name="Zwiers L.-H."/>
            <person name="Turgeon B."/>
            <person name="Goodwin S."/>
            <person name="Spatafora J."/>
            <person name="Crous P."/>
            <person name="Grigoriev I."/>
        </authorList>
    </citation>
    <scope>NUCLEOTIDE SEQUENCE</scope>
    <source>
        <strain evidence="2">CBS 125425</strain>
    </source>
</reference>
<keyword evidence="3" id="KW-1185">Reference proteome</keyword>
<dbReference type="AlphaFoldDB" id="A0A9P4QWF3"/>
<feature type="compositionally biased region" description="Basic residues" evidence="1">
    <location>
        <begin position="110"/>
        <end position="126"/>
    </location>
</feature>
<evidence type="ECO:0000313" key="2">
    <source>
        <dbReference type="EMBL" id="KAF2733944.1"/>
    </source>
</evidence>
<accession>A0A9P4QWF3</accession>
<dbReference type="EMBL" id="ML996154">
    <property type="protein sequence ID" value="KAF2733944.1"/>
    <property type="molecule type" value="Genomic_DNA"/>
</dbReference>
<feature type="compositionally biased region" description="Low complexity" evidence="1">
    <location>
        <begin position="415"/>
        <end position="431"/>
    </location>
</feature>
<comment type="caution">
    <text evidence="2">The sequence shown here is derived from an EMBL/GenBank/DDBJ whole genome shotgun (WGS) entry which is preliminary data.</text>
</comment>
<evidence type="ECO:0000313" key="3">
    <source>
        <dbReference type="Proteomes" id="UP000799444"/>
    </source>
</evidence>
<feature type="region of interest" description="Disordered" evidence="1">
    <location>
        <begin position="102"/>
        <end position="133"/>
    </location>
</feature>
<feature type="region of interest" description="Disordered" evidence="1">
    <location>
        <begin position="415"/>
        <end position="434"/>
    </location>
</feature>
<gene>
    <name evidence="2" type="ORF">EJ04DRAFT_543860</name>
</gene>
<sequence length="521" mass="57796">MVTSAVGPAELAPSRVQVALAIVILKSKPKDLTVREYIEHLRDHLRRGHLPIQNTDPLRYLDSVAYWRDESLRYEDRCHELESTVTDLRRANDELRVRIDTKSGDDAASAKRKRASTKQTKSKRARASQVDSDQTTLVTQGTLAGDLDVLDRLGQAGSRLTQRLYTTHCFLKNQESNHGAVCRSLVEIARAIGAVISATSKFDSHTTPESKRGITLLQKDTSELSSVVIACARAFTSLLVGLGKIADNDKEHRHASQVVFECVRLFKNVLESMGEAAFVTAQARVASQTKVSSSNTSSAARLPNMQSLGRIRTLAQFLNAIISYLDKSDAHHREMFEGFLFILIERVSKKLVYCCRGRDTVKNIAEEIALPPDMRDGPTTSRQKAETLAVGLEVPALVIILERAIALAPYHMNSRPVSASSASSRTSKPATLARSLTSKTLPAASRIPLSTHAKERLQRTLIDCMFAEQVDDDFADVLRMPARLGSLPNMRQVDEHKVDEWFTGEIWRLVGTDLLESQVAW</sequence>
<evidence type="ECO:0000256" key="1">
    <source>
        <dbReference type="SAM" id="MobiDB-lite"/>
    </source>
</evidence>
<dbReference type="Proteomes" id="UP000799444">
    <property type="component" value="Unassembled WGS sequence"/>
</dbReference>
<dbReference type="OrthoDB" id="202825at2759"/>
<proteinExistence type="predicted"/>
<organism evidence="2 3">
    <name type="scientific">Polyplosphaeria fusca</name>
    <dbReference type="NCBI Taxonomy" id="682080"/>
    <lineage>
        <taxon>Eukaryota</taxon>
        <taxon>Fungi</taxon>
        <taxon>Dikarya</taxon>
        <taxon>Ascomycota</taxon>
        <taxon>Pezizomycotina</taxon>
        <taxon>Dothideomycetes</taxon>
        <taxon>Pleosporomycetidae</taxon>
        <taxon>Pleosporales</taxon>
        <taxon>Tetraplosphaeriaceae</taxon>
        <taxon>Polyplosphaeria</taxon>
    </lineage>
</organism>